<dbReference type="Proteomes" id="UP000324222">
    <property type="component" value="Unassembled WGS sequence"/>
</dbReference>
<dbReference type="EMBL" id="VSRR010103927">
    <property type="protein sequence ID" value="MPC95904.1"/>
    <property type="molecule type" value="Genomic_DNA"/>
</dbReference>
<evidence type="ECO:0000313" key="1">
    <source>
        <dbReference type="EMBL" id="MPC95904.1"/>
    </source>
</evidence>
<reference evidence="1 2" key="1">
    <citation type="submission" date="2019-05" db="EMBL/GenBank/DDBJ databases">
        <title>Another draft genome of Portunus trituberculatus and its Hox gene families provides insights of decapod evolution.</title>
        <authorList>
            <person name="Jeong J.-H."/>
            <person name="Song I."/>
            <person name="Kim S."/>
            <person name="Choi T."/>
            <person name="Kim D."/>
            <person name="Ryu S."/>
            <person name="Kim W."/>
        </authorList>
    </citation>
    <scope>NUCLEOTIDE SEQUENCE [LARGE SCALE GENOMIC DNA]</scope>
    <source>
        <tissue evidence="1">Muscle</tissue>
    </source>
</reference>
<gene>
    <name evidence="1" type="ORF">E2C01_091133</name>
</gene>
<proteinExistence type="predicted"/>
<protein>
    <submittedName>
        <fullName evidence="1">Uncharacterized protein</fullName>
    </submittedName>
</protein>
<keyword evidence="2" id="KW-1185">Reference proteome</keyword>
<dbReference type="AlphaFoldDB" id="A0A5B7JU86"/>
<accession>A0A5B7JU86</accession>
<evidence type="ECO:0000313" key="2">
    <source>
        <dbReference type="Proteomes" id="UP000324222"/>
    </source>
</evidence>
<comment type="caution">
    <text evidence="1">The sequence shown here is derived from an EMBL/GenBank/DDBJ whole genome shotgun (WGS) entry which is preliminary data.</text>
</comment>
<organism evidence="1 2">
    <name type="scientific">Portunus trituberculatus</name>
    <name type="common">Swimming crab</name>
    <name type="synonym">Neptunus trituberculatus</name>
    <dbReference type="NCBI Taxonomy" id="210409"/>
    <lineage>
        <taxon>Eukaryota</taxon>
        <taxon>Metazoa</taxon>
        <taxon>Ecdysozoa</taxon>
        <taxon>Arthropoda</taxon>
        <taxon>Crustacea</taxon>
        <taxon>Multicrustacea</taxon>
        <taxon>Malacostraca</taxon>
        <taxon>Eumalacostraca</taxon>
        <taxon>Eucarida</taxon>
        <taxon>Decapoda</taxon>
        <taxon>Pleocyemata</taxon>
        <taxon>Brachyura</taxon>
        <taxon>Eubrachyura</taxon>
        <taxon>Portunoidea</taxon>
        <taxon>Portunidae</taxon>
        <taxon>Portuninae</taxon>
        <taxon>Portunus</taxon>
    </lineage>
</organism>
<sequence length="122" mass="13075">MLIRGGGDEVLGGGRGQSEDTGVAEWVKGGWRVGVAVVGWTGWKLRRADVYRVYTSRGSDAQYRLRAVKWEAVLVWPSGDPVGALCGVAAGWGLCGSHLAALTSHQHHRGLPNHTRVKGEAM</sequence>
<name>A0A5B7JU86_PORTR</name>